<dbReference type="GO" id="GO:0015562">
    <property type="term" value="F:efflux transmembrane transporter activity"/>
    <property type="evidence" value="ECO:0007669"/>
    <property type="project" value="TreeGrafter"/>
</dbReference>
<keyword evidence="3" id="KW-1185">Reference proteome</keyword>
<sequence length="367" mass="40901">MKIIYWFFPIILLLSTACSKKKQQLVSPTFAPITEAIFASGYLEAKNQFQLTALNDGILLGAEVQEGQVVNTGQLLFWQDNSLAALDQKTAQNNLTVARAQAQSNSATLLQLKAQLTFAQQKKELDSIQLKKIQNLFVTKSVSKLDLDNAQLAYDNAISSLQQLENNIKNTKLLLNQALQNSQTQKQIADTKSDYFYTKSTGNYKVYSILKEKGEFVRKGEVLAILGNVDEFVVVLNVDEASIKKIQERQIVLLELNTEKGNAYPATISKIYPFFDQATQSYKVEAIFDSLPKTLINGTLLQANIIVAEKDSTLLIPRACLLPNGKIVIAKDGNEQDTLQIRTGIVSTEWVEVLSGVNIMDRLVKIY</sequence>
<reference evidence="2 3" key="1">
    <citation type="submission" date="2016-10" db="EMBL/GenBank/DDBJ databases">
        <authorList>
            <person name="de Groot N.N."/>
        </authorList>
    </citation>
    <scope>NUCLEOTIDE SEQUENCE [LARGE SCALE GENOMIC DNA]</scope>
    <source>
        <strain evidence="2 3">DSM 6793</strain>
    </source>
</reference>
<dbReference type="OrthoDB" id="869610at2"/>
<proteinExistence type="predicted"/>
<keyword evidence="1" id="KW-0175">Coiled coil</keyword>
<protein>
    <submittedName>
        <fullName evidence="2">Multidrug efflux pump subunit AcrA (Membrane-fusion protein)</fullName>
    </submittedName>
</protein>
<evidence type="ECO:0000313" key="3">
    <source>
        <dbReference type="Proteomes" id="UP000199514"/>
    </source>
</evidence>
<feature type="coiled-coil region" evidence="1">
    <location>
        <begin position="147"/>
        <end position="181"/>
    </location>
</feature>
<dbReference type="AlphaFoldDB" id="A0A1I1GRV8"/>
<dbReference type="RefSeq" id="WP_091509703.1">
    <property type="nucleotide sequence ID" value="NZ_FOLE01000003.1"/>
</dbReference>
<dbReference type="PANTHER" id="PTHR30469">
    <property type="entry name" value="MULTIDRUG RESISTANCE PROTEIN MDTA"/>
    <property type="match status" value="1"/>
</dbReference>
<dbReference type="Gene3D" id="2.40.30.170">
    <property type="match status" value="1"/>
</dbReference>
<accession>A0A1I1GRV8</accession>
<organism evidence="2 3">
    <name type="scientific">Flexibacter flexilis DSM 6793</name>
    <dbReference type="NCBI Taxonomy" id="927664"/>
    <lineage>
        <taxon>Bacteria</taxon>
        <taxon>Pseudomonadati</taxon>
        <taxon>Bacteroidota</taxon>
        <taxon>Cytophagia</taxon>
        <taxon>Cytophagales</taxon>
        <taxon>Flexibacteraceae</taxon>
        <taxon>Flexibacter</taxon>
    </lineage>
</organism>
<dbReference type="GO" id="GO:1990281">
    <property type="term" value="C:efflux pump complex"/>
    <property type="evidence" value="ECO:0007669"/>
    <property type="project" value="TreeGrafter"/>
</dbReference>
<dbReference type="Proteomes" id="UP000199514">
    <property type="component" value="Unassembled WGS sequence"/>
</dbReference>
<dbReference type="STRING" id="927664.SAMN05421780_10360"/>
<dbReference type="EMBL" id="FOLE01000003">
    <property type="protein sequence ID" value="SFC14032.1"/>
    <property type="molecule type" value="Genomic_DNA"/>
</dbReference>
<dbReference type="PROSITE" id="PS51257">
    <property type="entry name" value="PROKAR_LIPOPROTEIN"/>
    <property type="match status" value="1"/>
</dbReference>
<evidence type="ECO:0000256" key="1">
    <source>
        <dbReference type="SAM" id="Coils"/>
    </source>
</evidence>
<name>A0A1I1GRV8_9BACT</name>
<dbReference type="SUPFAM" id="SSF56954">
    <property type="entry name" value="Outer membrane efflux proteins (OEP)"/>
    <property type="match status" value="1"/>
</dbReference>
<dbReference type="Gene3D" id="1.10.287.470">
    <property type="entry name" value="Helix hairpin bin"/>
    <property type="match status" value="1"/>
</dbReference>
<evidence type="ECO:0000313" key="2">
    <source>
        <dbReference type="EMBL" id="SFC14032.1"/>
    </source>
</evidence>
<gene>
    <name evidence="2" type="ORF">SAMN05421780_10360</name>
</gene>